<dbReference type="EMBL" id="PFMK01000060">
    <property type="protein sequence ID" value="PIZ02681.1"/>
    <property type="molecule type" value="Genomic_DNA"/>
</dbReference>
<dbReference type="AlphaFoldDB" id="A0A2M7RQT5"/>
<dbReference type="InterPro" id="IPR036515">
    <property type="entry name" value="Transposase_17_sf"/>
</dbReference>
<proteinExistence type="predicted"/>
<dbReference type="GO" id="GO:0006313">
    <property type="term" value="P:DNA transposition"/>
    <property type="evidence" value="ECO:0007669"/>
    <property type="project" value="InterPro"/>
</dbReference>
<dbReference type="PANTHER" id="PTHR34322:SF2">
    <property type="entry name" value="TRANSPOSASE IS200-LIKE DOMAIN-CONTAINING PROTEIN"/>
    <property type="match status" value="1"/>
</dbReference>
<comment type="caution">
    <text evidence="2">The sequence shown here is derived from an EMBL/GenBank/DDBJ whole genome shotgun (WGS) entry which is preliminary data.</text>
</comment>
<dbReference type="Gene3D" id="3.30.70.1290">
    <property type="entry name" value="Transposase IS200-like"/>
    <property type="match status" value="1"/>
</dbReference>
<reference evidence="3" key="1">
    <citation type="submission" date="2017-09" db="EMBL/GenBank/DDBJ databases">
        <title>Depth-based differentiation of microbial function through sediment-hosted aquifers and enrichment of novel symbionts in the deep terrestrial subsurface.</title>
        <authorList>
            <person name="Probst A.J."/>
            <person name="Ladd B."/>
            <person name="Jarett J.K."/>
            <person name="Geller-Mcgrath D.E."/>
            <person name="Sieber C.M.K."/>
            <person name="Emerson J.B."/>
            <person name="Anantharaman K."/>
            <person name="Thomas B.C."/>
            <person name="Malmstrom R."/>
            <person name="Stieglmeier M."/>
            <person name="Klingl A."/>
            <person name="Woyke T."/>
            <person name="Ryan C.M."/>
            <person name="Banfield J.F."/>
        </authorList>
    </citation>
    <scope>NUCLEOTIDE SEQUENCE [LARGE SCALE GENOMIC DNA]</scope>
</reference>
<accession>A0A2M7RQT5</accession>
<dbReference type="InterPro" id="IPR002686">
    <property type="entry name" value="Transposase_17"/>
</dbReference>
<sequence length="236" mass="28589">MTDVELGFILELMPYRYIPFSIGEIYHVYNRSVGKLPIFITIQDYFRAYETLDYYRFMKVPMRFSYFKRQVQYTKNAILDGLISNNKSMVTILAFALMPNHFHLVLVQKKKDGISELLRNFQNSYAKYFNTKRKRTGALFQSMFKSKRVNKDEQLMHLVRYVHLNPLTSRVIEKHEELENYPWNSFTDYMGKRTYSFVEKEMMRNYFKSIHSLKKFTFDQADYQRNLDEIKHLMIE</sequence>
<organism evidence="2 3">
    <name type="scientific">Candidatus Gottesmanbacteria bacterium CG_4_10_14_0_8_um_filter_37_24</name>
    <dbReference type="NCBI Taxonomy" id="1974574"/>
    <lineage>
        <taxon>Bacteria</taxon>
        <taxon>Candidatus Gottesmaniibacteriota</taxon>
    </lineage>
</organism>
<dbReference type="SMART" id="SM01321">
    <property type="entry name" value="Y1_Tnp"/>
    <property type="match status" value="1"/>
</dbReference>
<evidence type="ECO:0000259" key="1">
    <source>
        <dbReference type="SMART" id="SM01321"/>
    </source>
</evidence>
<evidence type="ECO:0000313" key="3">
    <source>
        <dbReference type="Proteomes" id="UP000231069"/>
    </source>
</evidence>
<dbReference type="Pfam" id="PF01797">
    <property type="entry name" value="Y1_Tnp"/>
    <property type="match status" value="1"/>
</dbReference>
<feature type="domain" description="Transposase IS200-like" evidence="1">
    <location>
        <begin position="21"/>
        <end position="165"/>
    </location>
</feature>
<dbReference type="SUPFAM" id="SSF143422">
    <property type="entry name" value="Transposase IS200-like"/>
    <property type="match status" value="1"/>
</dbReference>
<dbReference type="Proteomes" id="UP000231069">
    <property type="component" value="Unassembled WGS sequence"/>
</dbReference>
<gene>
    <name evidence="2" type="ORF">COY59_03495</name>
</gene>
<dbReference type="GO" id="GO:0003677">
    <property type="term" value="F:DNA binding"/>
    <property type="evidence" value="ECO:0007669"/>
    <property type="project" value="InterPro"/>
</dbReference>
<protein>
    <recommendedName>
        <fullName evidence="1">Transposase IS200-like domain-containing protein</fullName>
    </recommendedName>
</protein>
<evidence type="ECO:0000313" key="2">
    <source>
        <dbReference type="EMBL" id="PIZ02681.1"/>
    </source>
</evidence>
<dbReference type="PANTHER" id="PTHR34322">
    <property type="entry name" value="TRANSPOSASE, Y1_TNP DOMAIN-CONTAINING"/>
    <property type="match status" value="1"/>
</dbReference>
<dbReference type="GO" id="GO:0004803">
    <property type="term" value="F:transposase activity"/>
    <property type="evidence" value="ECO:0007669"/>
    <property type="project" value="InterPro"/>
</dbReference>
<name>A0A2M7RQT5_9BACT</name>